<gene>
    <name evidence="2" type="ORF">ACFQ5G_36460</name>
</gene>
<sequence>MSKSHQPRRSARHSWWQTLLDAAPALLDLPGTIGDLAGEVSASVLDDLADSRFLNGGRRHRPDRHRDADPGR</sequence>
<dbReference type="RefSeq" id="WP_317795694.1">
    <property type="nucleotide sequence ID" value="NZ_AP028461.1"/>
</dbReference>
<protein>
    <submittedName>
        <fullName evidence="2">Uncharacterized protein</fullName>
    </submittedName>
</protein>
<dbReference type="Proteomes" id="UP001597183">
    <property type="component" value="Unassembled WGS sequence"/>
</dbReference>
<reference evidence="3" key="1">
    <citation type="journal article" date="2019" name="Int. J. Syst. Evol. Microbiol.">
        <title>The Global Catalogue of Microorganisms (GCM) 10K type strain sequencing project: providing services to taxonomists for standard genome sequencing and annotation.</title>
        <authorList>
            <consortium name="The Broad Institute Genomics Platform"/>
            <consortium name="The Broad Institute Genome Sequencing Center for Infectious Disease"/>
            <person name="Wu L."/>
            <person name="Ma J."/>
        </authorList>
    </citation>
    <scope>NUCLEOTIDE SEQUENCE [LARGE SCALE GENOMIC DNA]</scope>
    <source>
        <strain evidence="3">CCM 7526</strain>
    </source>
</reference>
<keyword evidence="3" id="KW-1185">Reference proteome</keyword>
<feature type="region of interest" description="Disordered" evidence="1">
    <location>
        <begin position="51"/>
        <end position="72"/>
    </location>
</feature>
<comment type="caution">
    <text evidence="2">The sequence shown here is derived from an EMBL/GenBank/DDBJ whole genome shotgun (WGS) entry which is preliminary data.</text>
</comment>
<accession>A0ABW4AJH9</accession>
<evidence type="ECO:0000313" key="3">
    <source>
        <dbReference type="Proteomes" id="UP001597183"/>
    </source>
</evidence>
<evidence type="ECO:0000313" key="2">
    <source>
        <dbReference type="EMBL" id="MFD1370864.1"/>
    </source>
</evidence>
<dbReference type="EMBL" id="JBHTMK010000048">
    <property type="protein sequence ID" value="MFD1370864.1"/>
    <property type="molecule type" value="Genomic_DNA"/>
</dbReference>
<proteinExistence type="predicted"/>
<evidence type="ECO:0000256" key="1">
    <source>
        <dbReference type="SAM" id="MobiDB-lite"/>
    </source>
</evidence>
<name>A0ABW4AJH9_9ACTN</name>
<organism evidence="2 3">
    <name type="scientific">Actinoplanes sichuanensis</name>
    <dbReference type="NCBI Taxonomy" id="512349"/>
    <lineage>
        <taxon>Bacteria</taxon>
        <taxon>Bacillati</taxon>
        <taxon>Actinomycetota</taxon>
        <taxon>Actinomycetes</taxon>
        <taxon>Micromonosporales</taxon>
        <taxon>Micromonosporaceae</taxon>
        <taxon>Actinoplanes</taxon>
    </lineage>
</organism>